<comment type="function">
    <text evidence="4">Initiates the rapid degradation of small, acid-soluble proteins during spore germination.</text>
</comment>
<dbReference type="InterPro" id="IPR005080">
    <property type="entry name" value="Peptidase_A25"/>
</dbReference>
<evidence type="ECO:0000256" key="2">
    <source>
        <dbReference type="ARBA" id="ARBA00022801"/>
    </source>
</evidence>
<sequence>MEDGVEEQTAKEYVGNEQRFSVRTDLALEARELVGDERSEISGVRYSVRREGDYEVTISVVEVLNEEGEKAMGKPKGRYVTLECPELKENILEAHQEVMEILTRELRRMIPLKDDTKTLVIGLGNRQVTADALGPLAVSGLLVTRHLYAVAPHELKDRIRPVSAIAPGVMGQTGVETGELVAGLTDKVKPDVVIAIDALASRRTSRVNTTIQIADTGINPGAGVGNFRQELSSKTLGVPVIAIGVPTVVDAATIVSDTIEYLQDTMKAQGGIQMHIFQNFSEQEKYQLIQEVLKPNIGDLYVTPKDMDAVAQRLGNVIAGALNMVLHHLEPEELKEYLY</sequence>
<name>A0A926DRN3_9FIRM</name>
<dbReference type="PIRSF" id="PIRSF019549">
    <property type="entry name" value="Peptidase_A25"/>
    <property type="match status" value="1"/>
</dbReference>
<dbReference type="Proteomes" id="UP000657006">
    <property type="component" value="Unassembled WGS sequence"/>
</dbReference>
<organism evidence="5 6">
    <name type="scientific">Bianquea renquensis</name>
    <dbReference type="NCBI Taxonomy" id="2763661"/>
    <lineage>
        <taxon>Bacteria</taxon>
        <taxon>Bacillati</taxon>
        <taxon>Bacillota</taxon>
        <taxon>Clostridia</taxon>
        <taxon>Eubacteriales</taxon>
        <taxon>Bianqueaceae</taxon>
        <taxon>Bianquea</taxon>
    </lineage>
</organism>
<dbReference type="SUPFAM" id="SSF53163">
    <property type="entry name" value="HybD-like"/>
    <property type="match status" value="1"/>
</dbReference>
<reference evidence="5" key="1">
    <citation type="submission" date="2020-08" db="EMBL/GenBank/DDBJ databases">
        <title>Genome public.</title>
        <authorList>
            <person name="Liu C."/>
            <person name="Sun Q."/>
        </authorList>
    </citation>
    <scope>NUCLEOTIDE SEQUENCE</scope>
    <source>
        <strain evidence="5">NSJ-32</strain>
    </source>
</reference>
<feature type="chain" id="PRO_5038194549" description="Germination protease" evidence="4">
    <location>
        <begin position="26"/>
        <end position="339"/>
    </location>
</feature>
<feature type="propeptide" id="PRO_5038194550" evidence="4">
    <location>
        <begin position="1"/>
        <end position="25"/>
    </location>
</feature>
<keyword evidence="3 4" id="KW-0865">Zymogen</keyword>
<dbReference type="EMBL" id="JACRSQ010000015">
    <property type="protein sequence ID" value="MBC8543985.1"/>
    <property type="molecule type" value="Genomic_DNA"/>
</dbReference>
<comment type="subunit">
    <text evidence="4">Homotetramer.</text>
</comment>
<dbReference type="InterPro" id="IPR023430">
    <property type="entry name" value="Pept_HybD-like_dom_sf"/>
</dbReference>
<protein>
    <recommendedName>
        <fullName evidence="4">Germination protease</fullName>
        <ecNumber evidence="4">3.4.24.78</ecNumber>
    </recommendedName>
    <alternativeName>
        <fullName evidence="4">GPR endopeptidase</fullName>
    </alternativeName>
    <alternativeName>
        <fullName evidence="4">Germination proteinase</fullName>
    </alternativeName>
    <alternativeName>
        <fullName evidence="4">Spore protease</fullName>
    </alternativeName>
</protein>
<evidence type="ECO:0000256" key="1">
    <source>
        <dbReference type="ARBA" id="ARBA00022670"/>
    </source>
</evidence>
<evidence type="ECO:0000256" key="4">
    <source>
        <dbReference type="HAMAP-Rule" id="MF_00626"/>
    </source>
</evidence>
<dbReference type="EC" id="3.4.24.78" evidence="4"/>
<comment type="caution">
    <text evidence="5">The sequence shown here is derived from an EMBL/GenBank/DDBJ whole genome shotgun (WGS) entry which is preliminary data.</text>
</comment>
<gene>
    <name evidence="4" type="primary">gpr</name>
    <name evidence="5" type="ORF">H8730_10550</name>
</gene>
<evidence type="ECO:0000256" key="3">
    <source>
        <dbReference type="ARBA" id="ARBA00023145"/>
    </source>
</evidence>
<dbReference type="GO" id="GO:0009847">
    <property type="term" value="P:spore germination"/>
    <property type="evidence" value="ECO:0007669"/>
    <property type="project" value="UniProtKB-UniRule"/>
</dbReference>
<keyword evidence="2 4" id="KW-0378">Hydrolase</keyword>
<dbReference type="GO" id="GO:0004222">
    <property type="term" value="F:metalloendopeptidase activity"/>
    <property type="evidence" value="ECO:0007669"/>
    <property type="project" value="UniProtKB-UniRule"/>
</dbReference>
<dbReference type="AlphaFoldDB" id="A0A926DRN3"/>
<dbReference type="GO" id="GO:0006508">
    <property type="term" value="P:proteolysis"/>
    <property type="evidence" value="ECO:0007669"/>
    <property type="project" value="UniProtKB-UniRule"/>
</dbReference>
<proteinExistence type="inferred from homology"/>
<dbReference type="Pfam" id="PF03418">
    <property type="entry name" value="Peptidase_A25"/>
    <property type="match status" value="2"/>
</dbReference>
<dbReference type="HAMAP" id="MF_00626">
    <property type="entry name" value="Germination_prot"/>
    <property type="match status" value="1"/>
</dbReference>
<dbReference type="NCBIfam" id="TIGR01441">
    <property type="entry name" value="GPR"/>
    <property type="match status" value="1"/>
</dbReference>
<keyword evidence="6" id="KW-1185">Reference proteome</keyword>
<keyword evidence="1 4" id="KW-0645">Protease</keyword>
<comment type="PTM">
    <text evidence="4">Autoproteolytically processed. The inactive tetrameric zymogen termed p46 autoprocesses to a smaller form termed p41, which is active only during spore germination.</text>
</comment>
<evidence type="ECO:0000313" key="6">
    <source>
        <dbReference type="Proteomes" id="UP000657006"/>
    </source>
</evidence>
<comment type="catalytic activity">
    <reaction evidence="4">
        <text>Endopeptidase action with P4 Glu or Asp, P1 preferably Glu &gt; Asp, P1' hydrophobic and P2' Ala.</text>
        <dbReference type="EC" id="3.4.24.78"/>
    </reaction>
</comment>
<evidence type="ECO:0000313" key="5">
    <source>
        <dbReference type="EMBL" id="MBC8543985.1"/>
    </source>
</evidence>
<dbReference type="Gene3D" id="3.40.50.1450">
    <property type="entry name" value="HybD-like"/>
    <property type="match status" value="1"/>
</dbReference>
<comment type="similarity">
    <text evidence="4">Belongs to the peptidase A25 family.</text>
</comment>
<accession>A0A926DRN3</accession>